<organism evidence="12 13">
    <name type="scientific">Thyridium curvatum</name>
    <dbReference type="NCBI Taxonomy" id="1093900"/>
    <lineage>
        <taxon>Eukaryota</taxon>
        <taxon>Fungi</taxon>
        <taxon>Dikarya</taxon>
        <taxon>Ascomycota</taxon>
        <taxon>Pezizomycotina</taxon>
        <taxon>Sordariomycetes</taxon>
        <taxon>Sordariomycetidae</taxon>
        <taxon>Thyridiales</taxon>
        <taxon>Thyridiaceae</taxon>
        <taxon>Thyridium</taxon>
    </lineage>
</organism>
<dbReference type="InterPro" id="IPR019191">
    <property type="entry name" value="Essential_protein_Yae1_N"/>
</dbReference>
<evidence type="ECO:0000256" key="5">
    <source>
        <dbReference type="ARBA" id="ARBA00011427"/>
    </source>
</evidence>
<protein>
    <recommendedName>
        <fullName evidence="7">Protein YAE1</fullName>
    </recommendedName>
    <alternativeName>
        <fullName evidence="6">Protein yae1</fullName>
    </alternativeName>
</protein>
<comment type="caution">
    <text evidence="12">The sequence shown here is derived from an EMBL/GenBank/DDBJ whole genome shotgun (WGS) entry which is preliminary data.</text>
</comment>
<feature type="compositionally biased region" description="Polar residues" evidence="10">
    <location>
        <begin position="227"/>
        <end position="238"/>
    </location>
</feature>
<feature type="region of interest" description="Disordered" evidence="10">
    <location>
        <begin position="217"/>
        <end position="247"/>
    </location>
</feature>
<dbReference type="STRING" id="1093900.A0A507B9S2"/>
<dbReference type="GeneID" id="41978690"/>
<evidence type="ECO:0000256" key="7">
    <source>
        <dbReference type="ARBA" id="ARBA00018400"/>
    </source>
</evidence>
<name>A0A507B9S2_9PEZI</name>
<dbReference type="OrthoDB" id="20086at2759"/>
<sequence length="247" mass="26380">MLFLRTDPHDEDIYPSMSFPRAFAEPDQTIESPAPDPLDDVFGSGPSSPMLEPHNDSAAGLARSSGPHPSDIPRLQQEHMTAGYRDGITAAKAGSVQAGFDEGFGLGATIGLRAGELLGILEGIAGAVLDAEAGTEQSPTPAALLTSARDELSTKNIYSPDYWNTDGTWKYDVQVASGAEGDVTFPDVAGSHPLLRKWSALVETEVQRWSIDRGVLQSDETQHVEVTPNSPAKPQESGSRARPALEW</sequence>
<dbReference type="EMBL" id="SKBQ01000101">
    <property type="protein sequence ID" value="TPX19082.1"/>
    <property type="molecule type" value="Genomic_DNA"/>
</dbReference>
<evidence type="ECO:0000256" key="1">
    <source>
        <dbReference type="ARBA" id="ARBA00003836"/>
    </source>
</evidence>
<evidence type="ECO:0000259" key="11">
    <source>
        <dbReference type="Pfam" id="PF09811"/>
    </source>
</evidence>
<dbReference type="InParanoid" id="A0A507B9S2"/>
<dbReference type="RefSeq" id="XP_031000793.1">
    <property type="nucleotide sequence ID" value="XM_031133951.1"/>
</dbReference>
<keyword evidence="8" id="KW-0963">Cytoplasm</keyword>
<dbReference type="Proteomes" id="UP000319257">
    <property type="component" value="Unassembled WGS sequence"/>
</dbReference>
<accession>A0A507B9S2</accession>
<evidence type="ECO:0000256" key="6">
    <source>
        <dbReference type="ARBA" id="ARBA00017286"/>
    </source>
</evidence>
<comment type="similarity">
    <text evidence="4">Belongs to the YAE1 family.</text>
</comment>
<comment type="subunit">
    <text evidence="5">May form a complex with LTO1.</text>
</comment>
<evidence type="ECO:0000256" key="3">
    <source>
        <dbReference type="ARBA" id="ARBA00004496"/>
    </source>
</evidence>
<dbReference type="Pfam" id="PF09811">
    <property type="entry name" value="Yae1_N"/>
    <property type="match status" value="1"/>
</dbReference>
<proteinExistence type="inferred from homology"/>
<feature type="compositionally biased region" description="Basic and acidic residues" evidence="10">
    <location>
        <begin position="1"/>
        <end position="12"/>
    </location>
</feature>
<keyword evidence="9" id="KW-0539">Nucleus</keyword>
<feature type="domain" description="Essential protein Yae1 N-terminal" evidence="11">
    <location>
        <begin position="83"/>
        <end position="121"/>
    </location>
</feature>
<dbReference type="PANTHER" id="PTHR18829:SF0">
    <property type="entry name" value="PROTEIN YAE1 HOMOLOG"/>
    <property type="match status" value="1"/>
</dbReference>
<dbReference type="PANTHER" id="PTHR18829">
    <property type="entry name" value="PROTEIN YAE1 HOMOLOG"/>
    <property type="match status" value="1"/>
</dbReference>
<evidence type="ECO:0000256" key="9">
    <source>
        <dbReference type="ARBA" id="ARBA00023242"/>
    </source>
</evidence>
<reference evidence="12 13" key="1">
    <citation type="submission" date="2019-06" db="EMBL/GenBank/DDBJ databases">
        <title>Draft genome sequence of the filamentous fungus Phialemoniopsis curvata isolated from diesel fuel.</title>
        <authorList>
            <person name="Varaljay V.A."/>
            <person name="Lyon W.J."/>
            <person name="Crouch A.L."/>
            <person name="Drake C.E."/>
            <person name="Hollomon J.M."/>
            <person name="Nadeau L.J."/>
            <person name="Nunn H.S."/>
            <person name="Stevenson B.S."/>
            <person name="Bojanowski C.L."/>
            <person name="Crookes-Goodson W.J."/>
        </authorList>
    </citation>
    <scope>NUCLEOTIDE SEQUENCE [LARGE SCALE GENOMIC DNA]</scope>
    <source>
        <strain evidence="12 13">D216</strain>
    </source>
</reference>
<dbReference type="GO" id="GO:0005737">
    <property type="term" value="C:cytoplasm"/>
    <property type="evidence" value="ECO:0007669"/>
    <property type="project" value="UniProtKB-SubCell"/>
</dbReference>
<evidence type="ECO:0000256" key="8">
    <source>
        <dbReference type="ARBA" id="ARBA00022490"/>
    </source>
</evidence>
<evidence type="ECO:0000256" key="4">
    <source>
        <dbReference type="ARBA" id="ARBA00007096"/>
    </source>
</evidence>
<dbReference type="GO" id="GO:0005634">
    <property type="term" value="C:nucleus"/>
    <property type="evidence" value="ECO:0007669"/>
    <property type="project" value="UniProtKB-SubCell"/>
</dbReference>
<comment type="function">
    <text evidence="1">The complex LTO1:YAE1 may function as a target specific adapter that probably recruits apo-RPLI1 to the cytosolic iron-sulfur protein assembly (CIA) complex machinery. May be required for biogenesis of the large ribosomal subunit and initiation of translation.</text>
</comment>
<evidence type="ECO:0000256" key="10">
    <source>
        <dbReference type="SAM" id="MobiDB-lite"/>
    </source>
</evidence>
<evidence type="ECO:0000256" key="2">
    <source>
        <dbReference type="ARBA" id="ARBA00004123"/>
    </source>
</evidence>
<gene>
    <name evidence="12" type="ORF">E0L32_011243</name>
</gene>
<dbReference type="InterPro" id="IPR038881">
    <property type="entry name" value="Yae1-like"/>
</dbReference>
<feature type="region of interest" description="Disordered" evidence="10">
    <location>
        <begin position="1"/>
        <end position="71"/>
    </location>
</feature>
<evidence type="ECO:0000313" key="13">
    <source>
        <dbReference type="Proteomes" id="UP000319257"/>
    </source>
</evidence>
<comment type="subcellular location">
    <subcellularLocation>
        <location evidence="3">Cytoplasm</location>
    </subcellularLocation>
    <subcellularLocation>
        <location evidence="2">Nucleus</location>
    </subcellularLocation>
</comment>
<evidence type="ECO:0000313" key="12">
    <source>
        <dbReference type="EMBL" id="TPX19082.1"/>
    </source>
</evidence>
<dbReference type="AlphaFoldDB" id="A0A507B9S2"/>
<keyword evidence="13" id="KW-1185">Reference proteome</keyword>